<keyword evidence="2" id="KW-0963">Cytoplasm</keyword>
<dbReference type="Ensembl" id="ENSSOCT00000018452.1">
    <property type="protein sequence ID" value="ENSSOCP00000017986.1"/>
    <property type="gene ID" value="ENSSOCG00000013535.1"/>
</dbReference>
<dbReference type="AlphaFoldDB" id="A0A8D0FPA8"/>
<evidence type="ECO:0000256" key="6">
    <source>
        <dbReference type="SAM" id="MobiDB-lite"/>
    </source>
</evidence>
<dbReference type="GO" id="GO:0007095">
    <property type="term" value="P:mitotic G2 DNA damage checkpoint signaling"/>
    <property type="evidence" value="ECO:0007669"/>
    <property type="project" value="TreeGrafter"/>
</dbReference>
<dbReference type="GO" id="GO:0006302">
    <property type="term" value="P:double-strand break repair"/>
    <property type="evidence" value="ECO:0007669"/>
    <property type="project" value="TreeGrafter"/>
</dbReference>
<keyword evidence="4" id="KW-0234">DNA repair</keyword>
<evidence type="ECO:0000256" key="4">
    <source>
        <dbReference type="ARBA" id="ARBA00023204"/>
    </source>
</evidence>
<proteinExistence type="predicted"/>
<feature type="region of interest" description="Disordered" evidence="6">
    <location>
        <begin position="1"/>
        <end position="83"/>
    </location>
</feature>
<accession>A0A8D0FPA8</accession>
<organism evidence="7 8">
    <name type="scientific">Strix occidentalis caurina</name>
    <name type="common">northern spotted owl</name>
    <dbReference type="NCBI Taxonomy" id="311401"/>
    <lineage>
        <taxon>Eukaryota</taxon>
        <taxon>Metazoa</taxon>
        <taxon>Chordata</taxon>
        <taxon>Craniata</taxon>
        <taxon>Vertebrata</taxon>
        <taxon>Euteleostomi</taxon>
        <taxon>Archelosauria</taxon>
        <taxon>Archosauria</taxon>
        <taxon>Dinosauria</taxon>
        <taxon>Saurischia</taxon>
        <taxon>Theropoda</taxon>
        <taxon>Coelurosauria</taxon>
        <taxon>Aves</taxon>
        <taxon>Neognathae</taxon>
        <taxon>Neoaves</taxon>
        <taxon>Telluraves</taxon>
        <taxon>Strigiformes</taxon>
        <taxon>Strigidae</taxon>
        <taxon>Strix</taxon>
    </lineage>
</organism>
<keyword evidence="3" id="KW-0227">DNA damage</keyword>
<dbReference type="PANTHER" id="PTHR15660">
    <property type="entry name" value="BRISC AND BRCA1-A COMPLEX MEMBER 1"/>
    <property type="match status" value="1"/>
</dbReference>
<dbReference type="GO" id="GO:0070531">
    <property type="term" value="C:BRCA1-A complex"/>
    <property type="evidence" value="ECO:0007669"/>
    <property type="project" value="InterPro"/>
</dbReference>
<reference evidence="7" key="1">
    <citation type="submission" date="2025-08" db="UniProtKB">
        <authorList>
            <consortium name="Ensembl"/>
        </authorList>
    </citation>
    <scope>IDENTIFICATION</scope>
</reference>
<dbReference type="GO" id="GO:0016604">
    <property type="term" value="C:nuclear body"/>
    <property type="evidence" value="ECO:0007669"/>
    <property type="project" value="TreeGrafter"/>
</dbReference>
<name>A0A8D0FPA8_STROC</name>
<dbReference type="CDD" id="cd21502">
    <property type="entry name" value="vWA_BABAM1"/>
    <property type="match status" value="1"/>
</dbReference>
<comment type="subcellular location">
    <subcellularLocation>
        <location evidence="1">Nucleus</location>
    </subcellularLocation>
</comment>
<evidence type="ECO:0000256" key="3">
    <source>
        <dbReference type="ARBA" id="ARBA00022763"/>
    </source>
</evidence>
<dbReference type="GO" id="GO:0070552">
    <property type="term" value="C:BRISC complex"/>
    <property type="evidence" value="ECO:0007669"/>
    <property type="project" value="InterPro"/>
</dbReference>
<keyword evidence="5" id="KW-0539">Nucleus</keyword>
<evidence type="ECO:0000313" key="8">
    <source>
        <dbReference type="Proteomes" id="UP000694551"/>
    </source>
</evidence>
<dbReference type="Proteomes" id="UP000694551">
    <property type="component" value="Unplaced"/>
</dbReference>
<evidence type="ECO:0000256" key="5">
    <source>
        <dbReference type="ARBA" id="ARBA00023242"/>
    </source>
</evidence>
<reference evidence="7" key="2">
    <citation type="submission" date="2025-09" db="UniProtKB">
        <authorList>
            <consortium name="Ensembl"/>
        </authorList>
    </citation>
    <scope>IDENTIFICATION</scope>
</reference>
<evidence type="ECO:0000256" key="2">
    <source>
        <dbReference type="ARBA" id="ARBA00022490"/>
    </source>
</evidence>
<dbReference type="InterPro" id="IPR026126">
    <property type="entry name" value="BABAM1"/>
</dbReference>
<evidence type="ECO:0008006" key="9">
    <source>
        <dbReference type="Google" id="ProtNLM"/>
    </source>
</evidence>
<evidence type="ECO:0000256" key="1">
    <source>
        <dbReference type="ARBA" id="ARBA00004123"/>
    </source>
</evidence>
<evidence type="ECO:0000313" key="7">
    <source>
        <dbReference type="Ensembl" id="ENSSOCP00000017986.1"/>
    </source>
</evidence>
<dbReference type="GO" id="GO:0045739">
    <property type="term" value="P:positive regulation of DNA repair"/>
    <property type="evidence" value="ECO:0007669"/>
    <property type="project" value="InterPro"/>
</dbReference>
<protein>
    <recommendedName>
        <fullName evidence="9">BABA1 protein</fullName>
    </recommendedName>
</protein>
<sequence>MDTSEPGSAAEEEEEKVPEPRPRTRSNPEGAEDRALSTQASVGNRSEGEGEAASADDSPQATAAPDGTAWPGPAPPTEVQVKTPRVNCPEKVIICLDLAEEMALPKLESFNGQQKIELPVTENVQTIPPPGGGGVGVWGGVCVSHPWVSSAAPGPSRRLIPQKMLQCPYFFFDVVYIHNGVEEKDDETSWKEMYAFFSSLDTKGTNYKYEVALTGPAVELHNCMAKLLAHPLQRPFQTHAAYGLLGDDEPPEIEATV</sequence>
<dbReference type="PANTHER" id="PTHR15660:SF1">
    <property type="entry name" value="BRISC AND BRCA1-A COMPLEX MEMBER 1"/>
    <property type="match status" value="1"/>
</dbReference>
<keyword evidence="8" id="KW-1185">Reference proteome</keyword>